<reference evidence="3 4" key="1">
    <citation type="submission" date="2019-02" db="EMBL/GenBank/DDBJ databases">
        <title>Aquabacterium sp. strain KMB7.</title>
        <authorList>
            <person name="Chen W.-M."/>
        </authorList>
    </citation>
    <scope>NUCLEOTIDE SEQUENCE [LARGE SCALE GENOMIC DNA]</scope>
    <source>
        <strain evidence="3 4">KMB7</strain>
    </source>
</reference>
<dbReference type="Proteomes" id="UP000292120">
    <property type="component" value="Unassembled WGS sequence"/>
</dbReference>
<organism evidence="3 4">
    <name type="scientific">Aquabacterium lacunae</name>
    <dbReference type="NCBI Taxonomy" id="2528630"/>
    <lineage>
        <taxon>Bacteria</taxon>
        <taxon>Pseudomonadati</taxon>
        <taxon>Pseudomonadota</taxon>
        <taxon>Betaproteobacteria</taxon>
        <taxon>Burkholderiales</taxon>
        <taxon>Aquabacterium</taxon>
    </lineage>
</organism>
<keyword evidence="4" id="KW-1185">Reference proteome</keyword>
<dbReference type="AlphaFoldDB" id="A0A4Q9H1A7"/>
<keyword evidence="1" id="KW-0732">Signal</keyword>
<feature type="signal peptide" evidence="1">
    <location>
        <begin position="1"/>
        <end position="27"/>
    </location>
</feature>
<dbReference type="InterPro" id="IPR013424">
    <property type="entry name" value="Ice-binding_C"/>
</dbReference>
<dbReference type="EMBL" id="SIXI01000001">
    <property type="protein sequence ID" value="TBO33913.1"/>
    <property type="molecule type" value="Genomic_DNA"/>
</dbReference>
<dbReference type="OrthoDB" id="9148250at2"/>
<evidence type="ECO:0000256" key="1">
    <source>
        <dbReference type="SAM" id="SignalP"/>
    </source>
</evidence>
<evidence type="ECO:0000313" key="4">
    <source>
        <dbReference type="Proteomes" id="UP000292120"/>
    </source>
</evidence>
<evidence type="ECO:0000313" key="3">
    <source>
        <dbReference type="EMBL" id="TBO33913.1"/>
    </source>
</evidence>
<evidence type="ECO:0000259" key="2">
    <source>
        <dbReference type="Pfam" id="PF07589"/>
    </source>
</evidence>
<gene>
    <name evidence="3" type="ORF">EYS42_00175</name>
</gene>
<sequence>MSSPVQMAIRGLLVTSATLGLGQAALASSTAGPATFAWGLAAENINTQTFNYKSPDFSQGGLTTGGLQSINSDGVIASVNAWADPVAGVFKAINSVQMTGSVPTSISESYARLDMNDTVRISGPGALATLTLTMDYDTTFSGLGLSPFERVGQISHFMQVDSSRYVTASYVTDNPAFDPNAQCQDFGSDGVFCPPEAQQKLTFTASADKGLFKEWALGGPNGVYSNGDVDNGRYTGQVLLSLQVPTGVDIDLSFTIYSGARCFHLANCALTTDASHSDYIGLRLDEGYSFASSNGYRYLGTAAAVPEPAGVWLAGLGLMVATVFARRVRKG</sequence>
<dbReference type="Pfam" id="PF07589">
    <property type="entry name" value="PEP-CTERM"/>
    <property type="match status" value="1"/>
</dbReference>
<proteinExistence type="predicted"/>
<protein>
    <recommendedName>
        <fullName evidence="2">Ice-binding protein C-terminal domain-containing protein</fullName>
    </recommendedName>
</protein>
<name>A0A4Q9H1A7_9BURK</name>
<feature type="chain" id="PRO_5020765602" description="Ice-binding protein C-terminal domain-containing protein" evidence="1">
    <location>
        <begin position="28"/>
        <end position="331"/>
    </location>
</feature>
<accession>A0A4Q9H1A7</accession>
<comment type="caution">
    <text evidence="3">The sequence shown here is derived from an EMBL/GenBank/DDBJ whole genome shotgun (WGS) entry which is preliminary data.</text>
</comment>
<dbReference type="RefSeq" id="WP_130965863.1">
    <property type="nucleotide sequence ID" value="NZ_SIXI01000001.1"/>
</dbReference>
<feature type="domain" description="Ice-binding protein C-terminal" evidence="2">
    <location>
        <begin position="304"/>
        <end position="329"/>
    </location>
</feature>